<evidence type="ECO:0000313" key="3">
    <source>
        <dbReference type="Proteomes" id="UP000322783"/>
    </source>
</evidence>
<feature type="domain" description="Helix-turn-helix" evidence="1">
    <location>
        <begin position="5"/>
        <end position="55"/>
    </location>
</feature>
<organism evidence="2 3">
    <name type="scientific">Selenomonas caprae</name>
    <dbReference type="NCBI Taxonomy" id="2606905"/>
    <lineage>
        <taxon>Bacteria</taxon>
        <taxon>Bacillati</taxon>
        <taxon>Bacillota</taxon>
        <taxon>Negativicutes</taxon>
        <taxon>Selenomonadales</taxon>
        <taxon>Selenomonadaceae</taxon>
        <taxon>Selenomonas</taxon>
    </lineage>
</organism>
<evidence type="ECO:0000259" key="1">
    <source>
        <dbReference type="Pfam" id="PF12728"/>
    </source>
</evidence>
<dbReference type="EMBL" id="VTOZ01000025">
    <property type="protein sequence ID" value="TYZ27532.1"/>
    <property type="molecule type" value="Genomic_DNA"/>
</dbReference>
<dbReference type="InterPro" id="IPR009061">
    <property type="entry name" value="DNA-bd_dom_put_sf"/>
</dbReference>
<accession>A0A5D6WJA9</accession>
<protein>
    <submittedName>
        <fullName evidence="2">Helix-turn-helix domain-containing protein</fullName>
    </submittedName>
</protein>
<dbReference type="RefSeq" id="WP_149189596.1">
    <property type="nucleotide sequence ID" value="NZ_VTOZ01000025.1"/>
</dbReference>
<name>A0A5D6WJA9_9FIRM</name>
<reference evidence="2 3" key="1">
    <citation type="submission" date="2019-08" db="EMBL/GenBank/DDBJ databases">
        <title>Selenomonas sp. mPRGC5 and Selenomonas sp. mPRGC8 isolated from ruminal fluid of dairy goat (Capra hircus).</title>
        <authorList>
            <person name="Poothong S."/>
            <person name="Nuengjamnong C."/>
            <person name="Tanasupawat S."/>
        </authorList>
    </citation>
    <scope>NUCLEOTIDE SEQUENCE [LARGE SCALE GENOMIC DNA]</scope>
    <source>
        <strain evidence="3">mPRGC8</strain>
    </source>
</reference>
<dbReference type="SUPFAM" id="SSF46955">
    <property type="entry name" value="Putative DNA-binding domain"/>
    <property type="match status" value="1"/>
</dbReference>
<gene>
    <name evidence="2" type="ORF">FZ041_11045</name>
</gene>
<dbReference type="Proteomes" id="UP000322783">
    <property type="component" value="Unassembled WGS sequence"/>
</dbReference>
<evidence type="ECO:0000313" key="2">
    <source>
        <dbReference type="EMBL" id="TYZ27532.1"/>
    </source>
</evidence>
<dbReference type="AlphaFoldDB" id="A0A5D6WJA9"/>
<sequence length="70" mass="8174">MNAEFMTAKEVAEKFFNGECSYHKVLRLTRTGVLPAMKMGKSYLYRKAELEKWAELNFSRPAYAKAKFNM</sequence>
<dbReference type="InterPro" id="IPR010093">
    <property type="entry name" value="SinI_DNA-bd"/>
</dbReference>
<dbReference type="Pfam" id="PF12728">
    <property type="entry name" value="HTH_17"/>
    <property type="match status" value="1"/>
</dbReference>
<comment type="caution">
    <text evidence="2">The sequence shown here is derived from an EMBL/GenBank/DDBJ whole genome shotgun (WGS) entry which is preliminary data.</text>
</comment>
<dbReference type="NCBIfam" id="TIGR01764">
    <property type="entry name" value="excise"/>
    <property type="match status" value="1"/>
</dbReference>
<keyword evidence="3" id="KW-1185">Reference proteome</keyword>
<dbReference type="GO" id="GO:0003677">
    <property type="term" value="F:DNA binding"/>
    <property type="evidence" value="ECO:0007669"/>
    <property type="project" value="InterPro"/>
</dbReference>
<proteinExistence type="predicted"/>
<dbReference type="InterPro" id="IPR041657">
    <property type="entry name" value="HTH_17"/>
</dbReference>